<evidence type="ECO:0000313" key="3">
    <source>
        <dbReference type="EMBL" id="QAV17926.1"/>
    </source>
</evidence>
<sequence>MRKFTAGMLAAVLASAAALSGCSAVGGGKTELNFWYGWTGPEAEALEKLIKEFNDTHDGIKVKGLSQSDYQKQLTAITGGNPPDLASQFGQNVASWGVKGAMIPLDAYIKKDQVDLADFIPSALSTSQYEGKTYALPIAMHFSMLYYNKDLLKEAGFDGPPKTIAELKTYAQKLSVVQEGGRLDRLGLWPGADAYTFTQVFGGKFWDPDKKEVTPDDPGFKEAILLSKELWDKYGTENLDRFSASLGKYQSSQNPFFSGKYAMALDGEWLPTFIKQYAPGLNYGIAPIPYNEDKPELKNAGSIATSVFYIPKGAKHPDQSWTFLKWLTEKQQMVKFTAALGNLPTRLSSLDDKTYDSVPGFKEYTEYAKSPNLKSFPTLPFMNEYMDEITKKYNDILRGKVGVDEGLRQIKDKIQPLVGK</sequence>
<name>A0A410WTW0_9BACL</name>
<evidence type="ECO:0000256" key="1">
    <source>
        <dbReference type="SAM" id="SignalP"/>
    </source>
</evidence>
<dbReference type="EMBL" id="CP026520">
    <property type="protein sequence ID" value="QAV17926.1"/>
    <property type="molecule type" value="Genomic_DNA"/>
</dbReference>
<dbReference type="Proteomes" id="UP001527202">
    <property type="component" value="Unassembled WGS sequence"/>
</dbReference>
<dbReference type="CDD" id="cd14748">
    <property type="entry name" value="PBP2_UgpB"/>
    <property type="match status" value="1"/>
</dbReference>
<keyword evidence="1" id="KW-0732">Signal</keyword>
<reference evidence="3 4" key="1">
    <citation type="submission" date="2018-01" db="EMBL/GenBank/DDBJ databases">
        <title>The whole genome sequencing and assembly of Paenibacillus chitinolyticus KCCM 41400 strain.</title>
        <authorList>
            <person name="Kim J.-Y."/>
            <person name="Park M.-K."/>
            <person name="Lee Y.-J."/>
            <person name="Yi H."/>
            <person name="Bahn Y.-S."/>
            <person name="Kim J.F."/>
            <person name="Lee D.-W."/>
        </authorList>
    </citation>
    <scope>NUCLEOTIDE SEQUENCE [LARGE SCALE GENOMIC DNA]</scope>
    <source>
        <strain evidence="3 4">KCCM 41400</strain>
    </source>
</reference>
<dbReference type="SUPFAM" id="SSF53850">
    <property type="entry name" value="Periplasmic binding protein-like II"/>
    <property type="match status" value="1"/>
</dbReference>
<protein>
    <submittedName>
        <fullName evidence="3">ABC transporter substrate-binding protein</fullName>
    </submittedName>
</protein>
<accession>A0A410WTW0</accession>
<dbReference type="Gene3D" id="3.40.190.10">
    <property type="entry name" value="Periplasmic binding protein-like II"/>
    <property type="match status" value="2"/>
</dbReference>
<dbReference type="OrthoDB" id="9808332at2"/>
<organism evidence="3 4">
    <name type="scientific">Paenibacillus chitinolyticus</name>
    <dbReference type="NCBI Taxonomy" id="79263"/>
    <lineage>
        <taxon>Bacteria</taxon>
        <taxon>Bacillati</taxon>
        <taxon>Bacillota</taxon>
        <taxon>Bacilli</taxon>
        <taxon>Bacillales</taxon>
        <taxon>Paenibacillaceae</taxon>
        <taxon>Paenibacillus</taxon>
    </lineage>
</organism>
<dbReference type="InterPro" id="IPR050490">
    <property type="entry name" value="Bact_solute-bd_prot1"/>
</dbReference>
<dbReference type="PANTHER" id="PTHR43649">
    <property type="entry name" value="ARABINOSE-BINDING PROTEIN-RELATED"/>
    <property type="match status" value="1"/>
</dbReference>
<dbReference type="Proteomes" id="UP000288943">
    <property type="component" value="Chromosome"/>
</dbReference>
<evidence type="ECO:0000313" key="4">
    <source>
        <dbReference type="Proteomes" id="UP000288943"/>
    </source>
</evidence>
<dbReference type="RefSeq" id="WP_042230937.1">
    <property type="nucleotide sequence ID" value="NZ_CP026520.1"/>
</dbReference>
<dbReference type="GeneID" id="95375082"/>
<keyword evidence="5" id="KW-1185">Reference proteome</keyword>
<gene>
    <name evidence="2" type="ORF">M5X16_04625</name>
    <name evidence="3" type="ORF">PC41400_09710</name>
</gene>
<feature type="chain" id="PRO_5019072193" evidence="1">
    <location>
        <begin position="25"/>
        <end position="420"/>
    </location>
</feature>
<proteinExistence type="predicted"/>
<dbReference type="PROSITE" id="PS51257">
    <property type="entry name" value="PROKAR_LIPOPROTEIN"/>
    <property type="match status" value="1"/>
</dbReference>
<dbReference type="EMBL" id="JAMDMJ010000004">
    <property type="protein sequence ID" value="MCY9595060.1"/>
    <property type="molecule type" value="Genomic_DNA"/>
</dbReference>
<evidence type="ECO:0000313" key="2">
    <source>
        <dbReference type="EMBL" id="MCY9595060.1"/>
    </source>
</evidence>
<dbReference type="KEGG" id="pchi:PC41400_09710"/>
<dbReference type="InterPro" id="IPR006059">
    <property type="entry name" value="SBP"/>
</dbReference>
<evidence type="ECO:0000313" key="5">
    <source>
        <dbReference type="Proteomes" id="UP001527202"/>
    </source>
</evidence>
<reference evidence="2 5" key="2">
    <citation type="submission" date="2022-05" db="EMBL/GenBank/DDBJ databases">
        <title>Genome Sequencing of Bee-Associated Microbes.</title>
        <authorList>
            <person name="Dunlap C."/>
        </authorList>
    </citation>
    <scope>NUCLEOTIDE SEQUENCE [LARGE SCALE GENOMIC DNA]</scope>
    <source>
        <strain evidence="2 5">NRRL B-23120</strain>
    </source>
</reference>
<feature type="signal peptide" evidence="1">
    <location>
        <begin position="1"/>
        <end position="24"/>
    </location>
</feature>
<dbReference type="Pfam" id="PF01547">
    <property type="entry name" value="SBP_bac_1"/>
    <property type="match status" value="1"/>
</dbReference>
<dbReference type="PANTHER" id="PTHR43649:SF30">
    <property type="entry name" value="ABC TRANSPORTER SUBSTRATE-BINDING PROTEIN"/>
    <property type="match status" value="1"/>
</dbReference>
<dbReference type="AlphaFoldDB" id="A0A410WTW0"/>